<gene>
    <name evidence="2" type="primary">Contig2139.g2299</name>
    <name evidence="2" type="ORF">STYLEM_2085</name>
</gene>
<reference evidence="2 3" key="1">
    <citation type="submission" date="2014-06" db="EMBL/GenBank/DDBJ databases">
        <authorList>
            <person name="Swart Estienne"/>
        </authorList>
    </citation>
    <scope>NUCLEOTIDE SEQUENCE [LARGE SCALE GENOMIC DNA]</scope>
    <source>
        <strain evidence="2 3">130c</strain>
    </source>
</reference>
<organism evidence="2 3">
    <name type="scientific">Stylonychia lemnae</name>
    <name type="common">Ciliate</name>
    <dbReference type="NCBI Taxonomy" id="5949"/>
    <lineage>
        <taxon>Eukaryota</taxon>
        <taxon>Sar</taxon>
        <taxon>Alveolata</taxon>
        <taxon>Ciliophora</taxon>
        <taxon>Intramacronucleata</taxon>
        <taxon>Spirotrichea</taxon>
        <taxon>Stichotrichia</taxon>
        <taxon>Sporadotrichida</taxon>
        <taxon>Oxytrichidae</taxon>
        <taxon>Stylonychinae</taxon>
        <taxon>Stylonychia</taxon>
    </lineage>
</organism>
<feature type="compositionally biased region" description="Polar residues" evidence="1">
    <location>
        <begin position="307"/>
        <end position="324"/>
    </location>
</feature>
<keyword evidence="3" id="KW-1185">Reference proteome</keyword>
<name>A0A077ZX62_STYLE</name>
<dbReference type="OrthoDB" id="301601at2759"/>
<sequence length="364" mass="40562">MSRRNNTVVARHQGNRANGGGGMGGRFNEFDNDFGAVQIFNNNRHDPFENMNNIMQNFGMPQMKMMMPFGRDDPFANDPFFNGGGFGGIDKMMKKMQKDMNNAMNSQSSMMSMNIGDGGQSHFVKQTYVSSTKLDQNGRPIQEKYQNKVAGTMGNGNKVVERQQMYDNSGTGLTKASHERMLNDKGRKVVKEKLGDQMNTYEHYKNMRDDEGSQFDQQWNQMSNQLGFKSGSSNNRLGYDNGRMNNSMQQRNLGSGGSLAIGYDDNRRGAYVNPQDRNQNAPVIMGRGNPQIDIAPTLPYGRIAGVQQNVRGPNPSGIQQNQPLAITDGSRPQQQRVAPQIQQQARVQSNNFMAPKAKGPARAH</sequence>
<evidence type="ECO:0000256" key="1">
    <source>
        <dbReference type="SAM" id="MobiDB-lite"/>
    </source>
</evidence>
<feature type="region of interest" description="Disordered" evidence="1">
    <location>
        <begin position="307"/>
        <end position="364"/>
    </location>
</feature>
<dbReference type="InParanoid" id="A0A077ZX62"/>
<dbReference type="AlphaFoldDB" id="A0A077ZX62"/>
<accession>A0A077ZX62</accession>
<dbReference type="EMBL" id="CCKQ01002019">
    <property type="protein sequence ID" value="CDW73116.1"/>
    <property type="molecule type" value="Genomic_DNA"/>
</dbReference>
<evidence type="ECO:0000313" key="3">
    <source>
        <dbReference type="Proteomes" id="UP000039865"/>
    </source>
</evidence>
<feature type="region of interest" description="Disordered" evidence="1">
    <location>
        <begin position="1"/>
        <end position="24"/>
    </location>
</feature>
<dbReference type="Proteomes" id="UP000039865">
    <property type="component" value="Unassembled WGS sequence"/>
</dbReference>
<evidence type="ECO:0008006" key="4">
    <source>
        <dbReference type="Google" id="ProtNLM"/>
    </source>
</evidence>
<evidence type="ECO:0000313" key="2">
    <source>
        <dbReference type="EMBL" id="CDW73116.1"/>
    </source>
</evidence>
<feature type="compositionally biased region" description="Low complexity" evidence="1">
    <location>
        <begin position="332"/>
        <end position="348"/>
    </location>
</feature>
<proteinExistence type="predicted"/>
<protein>
    <recommendedName>
        <fullName evidence="4">Myeloid leukemia factor</fullName>
    </recommendedName>
</protein>